<gene>
    <name evidence="1" type="ORF">A2310_06750</name>
</gene>
<organism evidence="1 2">
    <name type="scientific">candidate division WOR-1 bacterium RIFOXYB2_FULL_37_13</name>
    <dbReference type="NCBI Taxonomy" id="1802579"/>
    <lineage>
        <taxon>Bacteria</taxon>
        <taxon>Bacillati</taxon>
        <taxon>Saganbacteria</taxon>
    </lineage>
</organism>
<accession>A0A1F4SUX2</accession>
<dbReference type="EMBL" id="MEUB01000011">
    <property type="protein sequence ID" value="OGC24226.1"/>
    <property type="molecule type" value="Genomic_DNA"/>
</dbReference>
<sequence>MVYLDVKNVILAATTGQLKPPGDLICLRQFRSGGVHFSPVQFDAVTQNSRFTLITPDNNLSEIIGAYGSNLKFYSDSHMNPFADDRVLAILLRGIGHLPFYSSLQMALAENNDGLKCLVVNRYPLKALDIYVVDSDKIFLPESFFRVFKQEAELLTNLLATNKKFSPLGIIYEYAQDSIPNRMMLSYELYLPFYKIKRADGNDQVRDVRDIVAEDFRYRRQPTHSQLLFVHNAKNDVHLRLSDQRQGLFYTDNFPPALLYLISVIFSNIDSSYINDGHDLNVIKNTLLSPERVERLSNISESDITQALDEIDGHIAKFVRPKALLRNIYTNKIKEQIASAEKMLKAYIAQVKGRISV</sequence>
<comment type="caution">
    <text evidence="1">The sequence shown here is derived from an EMBL/GenBank/DDBJ whole genome shotgun (WGS) entry which is preliminary data.</text>
</comment>
<dbReference type="AlphaFoldDB" id="A0A1F4SUX2"/>
<reference evidence="1 2" key="1">
    <citation type="journal article" date="2016" name="Nat. Commun.">
        <title>Thousands of microbial genomes shed light on interconnected biogeochemical processes in an aquifer system.</title>
        <authorList>
            <person name="Anantharaman K."/>
            <person name="Brown C.T."/>
            <person name="Hug L.A."/>
            <person name="Sharon I."/>
            <person name="Castelle C.J."/>
            <person name="Probst A.J."/>
            <person name="Thomas B.C."/>
            <person name="Singh A."/>
            <person name="Wilkins M.J."/>
            <person name="Karaoz U."/>
            <person name="Brodie E.L."/>
            <person name="Williams K.H."/>
            <person name="Hubbard S.S."/>
            <person name="Banfield J.F."/>
        </authorList>
    </citation>
    <scope>NUCLEOTIDE SEQUENCE [LARGE SCALE GENOMIC DNA]</scope>
</reference>
<name>A0A1F4SUX2_UNCSA</name>
<dbReference type="STRING" id="1802579.A2310_06750"/>
<dbReference type="Proteomes" id="UP000178417">
    <property type="component" value="Unassembled WGS sequence"/>
</dbReference>
<evidence type="ECO:0000313" key="1">
    <source>
        <dbReference type="EMBL" id="OGC24226.1"/>
    </source>
</evidence>
<proteinExistence type="predicted"/>
<protein>
    <submittedName>
        <fullName evidence="1">Uncharacterized protein</fullName>
    </submittedName>
</protein>
<evidence type="ECO:0000313" key="2">
    <source>
        <dbReference type="Proteomes" id="UP000178417"/>
    </source>
</evidence>